<organism evidence="2">
    <name type="scientific">Sus scrofa</name>
    <name type="common">Pig</name>
    <dbReference type="NCBI Taxonomy" id="9823"/>
    <lineage>
        <taxon>Eukaryota</taxon>
        <taxon>Metazoa</taxon>
        <taxon>Chordata</taxon>
        <taxon>Craniata</taxon>
        <taxon>Vertebrata</taxon>
        <taxon>Euteleostomi</taxon>
        <taxon>Mammalia</taxon>
        <taxon>Eutheria</taxon>
        <taxon>Laurasiatheria</taxon>
        <taxon>Artiodactyla</taxon>
        <taxon>Suina</taxon>
        <taxon>Suidae</taxon>
        <taxon>Sus</taxon>
    </lineage>
</organism>
<sequence>MPVRLHLTGTRGATHCKWKDGSGNVAGTAEPCAPPADQPEGPGEKGSGLGVLNTSRVRSLWERELGPQRGRSSHASWPTCMDAHVILVVGGAGEASAAVGLGAGVGPLARVGAHMYLADVRRGEGAATALEGAPERAFAGVGPDMLLQVP</sequence>
<name>A0A481DGH4_PIG</name>
<reference evidence="2" key="1">
    <citation type="journal article" date="2019" name="PeerJ">
        <title>Genes of the pig, Sus scrofa, reconstructed with EvidentialGene.</title>
        <authorList>
            <person name="Gilbert D.G."/>
        </authorList>
    </citation>
    <scope>NUCLEOTIDE SEQUENCE</scope>
</reference>
<feature type="region of interest" description="Disordered" evidence="1">
    <location>
        <begin position="27"/>
        <end position="51"/>
    </location>
</feature>
<dbReference type="AlphaFoldDB" id="A0A481DGH4"/>
<evidence type="ECO:0000256" key="1">
    <source>
        <dbReference type="SAM" id="MobiDB-lite"/>
    </source>
</evidence>
<accession>A0A481DGH4</accession>
<protein>
    <submittedName>
        <fullName evidence="2">Zinc finger protein 76</fullName>
    </submittedName>
</protein>
<dbReference type="EMBL" id="DQIR01080172">
    <property type="protein sequence ID" value="HDA35648.1"/>
    <property type="molecule type" value="Transcribed_RNA"/>
</dbReference>
<proteinExistence type="predicted"/>
<dbReference type="EMBL" id="DQIR01325506">
    <property type="protein sequence ID" value="HDC80918.1"/>
    <property type="molecule type" value="Transcribed_RNA"/>
</dbReference>
<evidence type="ECO:0000313" key="2">
    <source>
        <dbReference type="EMBL" id="HDC80918.1"/>
    </source>
</evidence>